<accession>A0A0B0HAQ1</accession>
<proteinExistence type="predicted"/>
<keyword evidence="3" id="KW-1185">Reference proteome</keyword>
<gene>
    <name evidence="2" type="ORF">JV46_25430</name>
</gene>
<evidence type="ECO:0000313" key="3">
    <source>
        <dbReference type="Proteomes" id="UP000030856"/>
    </source>
</evidence>
<dbReference type="EMBL" id="JRAA01000003">
    <property type="protein sequence ID" value="KHF24511.1"/>
    <property type="molecule type" value="Genomic_DNA"/>
</dbReference>
<protein>
    <submittedName>
        <fullName evidence="2">Uncharacterized protein</fullName>
    </submittedName>
</protein>
<feature type="chain" id="PRO_5002055371" evidence="1">
    <location>
        <begin position="21"/>
        <end position="146"/>
    </location>
</feature>
<comment type="caution">
    <text evidence="2">The sequence shown here is derived from an EMBL/GenBank/DDBJ whole genome shotgun (WGS) entry which is preliminary data.</text>
</comment>
<dbReference type="STRING" id="2340.JV46_25430"/>
<dbReference type="Proteomes" id="UP000030856">
    <property type="component" value="Unassembled WGS sequence"/>
</dbReference>
<reference evidence="2 3" key="1">
    <citation type="journal article" date="2014" name="BMC Genomics">
        <title>The genome of the intracellular bacterium of the coastal bivalve, Solemya velum: a blueprint for thriving in and out of symbiosis.</title>
        <authorList>
            <person name="Dmytrenko O."/>
            <person name="Russell S.L."/>
            <person name="Loo W.T."/>
            <person name="Fontanez K.M."/>
            <person name="Liao L."/>
            <person name="Roeselers G."/>
            <person name="Sharma R."/>
            <person name="Stewart F.J."/>
            <person name="Newton I.L."/>
            <person name="Woyke T."/>
            <person name="Wu D."/>
            <person name="Lang J.M."/>
            <person name="Eisen J.A."/>
            <person name="Cavanaugh C.M."/>
        </authorList>
    </citation>
    <scope>NUCLEOTIDE SEQUENCE [LARGE SCALE GENOMIC DNA]</scope>
    <source>
        <strain evidence="2 3">WH</strain>
    </source>
</reference>
<sequence>MITALILAVALLVPVSAVLADTLLSGKEIKQLINNNTAVGSRIKQAESVGYPEVWVQFKTYYGADRKMVDVGYAASGGAPFPAHGDWKVTKQNLCFSYRDSKKDRGKLKCVKVIKKIDGTYDLFRGDGSAYGTWNQILPGNHYNLK</sequence>
<evidence type="ECO:0000256" key="1">
    <source>
        <dbReference type="SAM" id="SignalP"/>
    </source>
</evidence>
<keyword evidence="1" id="KW-0732">Signal</keyword>
<evidence type="ECO:0000313" key="2">
    <source>
        <dbReference type="EMBL" id="KHF24511.1"/>
    </source>
</evidence>
<organism evidence="2 3">
    <name type="scientific">Solemya velum gill symbiont</name>
    <dbReference type="NCBI Taxonomy" id="2340"/>
    <lineage>
        <taxon>Bacteria</taxon>
        <taxon>Pseudomonadati</taxon>
        <taxon>Pseudomonadota</taxon>
        <taxon>Gammaproteobacteria</taxon>
        <taxon>sulfur-oxidizing symbionts</taxon>
    </lineage>
</organism>
<dbReference type="AlphaFoldDB" id="A0A0B0HAQ1"/>
<name>A0A0B0HAQ1_SOVGS</name>
<feature type="signal peptide" evidence="1">
    <location>
        <begin position="1"/>
        <end position="20"/>
    </location>
</feature>